<proteinExistence type="predicted"/>
<reference evidence="1 2" key="2">
    <citation type="journal article" date="2019" name="G3 (Bethesda)">
        <title>Hybrid Assembly of the Genome of the Entomopathogenic Nematode Steinernema carpocapsae Identifies the X-Chromosome.</title>
        <authorList>
            <person name="Serra L."/>
            <person name="Macchietto M."/>
            <person name="Macias-Munoz A."/>
            <person name="McGill C.J."/>
            <person name="Rodriguez I.M."/>
            <person name="Rodriguez B."/>
            <person name="Murad R."/>
            <person name="Mortazavi A."/>
        </authorList>
    </citation>
    <scope>NUCLEOTIDE SEQUENCE [LARGE SCALE GENOMIC DNA]</scope>
    <source>
        <strain evidence="1 2">ALL</strain>
    </source>
</reference>
<evidence type="ECO:0000313" key="2">
    <source>
        <dbReference type="Proteomes" id="UP000298663"/>
    </source>
</evidence>
<evidence type="ECO:0000313" key="1">
    <source>
        <dbReference type="EMBL" id="TKR95163.1"/>
    </source>
</evidence>
<dbReference type="Proteomes" id="UP000298663">
    <property type="component" value="Unassembled WGS sequence"/>
</dbReference>
<name>A0A4U5PFN5_STECR</name>
<reference evidence="1 2" key="1">
    <citation type="journal article" date="2015" name="Genome Biol.">
        <title>Comparative genomics of Steinernema reveals deeply conserved gene regulatory networks.</title>
        <authorList>
            <person name="Dillman A.R."/>
            <person name="Macchietto M."/>
            <person name="Porter C.F."/>
            <person name="Rogers A."/>
            <person name="Williams B."/>
            <person name="Antoshechkin I."/>
            <person name="Lee M.M."/>
            <person name="Goodwin Z."/>
            <person name="Lu X."/>
            <person name="Lewis E.E."/>
            <person name="Goodrich-Blair H."/>
            <person name="Stock S.P."/>
            <person name="Adams B.J."/>
            <person name="Sternberg P.W."/>
            <person name="Mortazavi A."/>
        </authorList>
    </citation>
    <scope>NUCLEOTIDE SEQUENCE [LARGE SCALE GENOMIC DNA]</scope>
    <source>
        <strain evidence="1 2">ALL</strain>
    </source>
</reference>
<sequence length="122" mass="13922">MLGKSDASEPIHIRAWIPPNDHTKMDQVPFTFVDSAAHLVSPDSATTFSRLEDPVWSCVGRTHCEKIVEYNFTISAPYDDGELTLESTDGPKSVEEVLKSDLRFTRIDQLTLFQRIERKFCF</sequence>
<accession>A0A4U5PFN5</accession>
<dbReference type="EMBL" id="AZBU02000002">
    <property type="protein sequence ID" value="TKR95163.1"/>
    <property type="molecule type" value="Genomic_DNA"/>
</dbReference>
<comment type="caution">
    <text evidence="1">The sequence shown here is derived from an EMBL/GenBank/DDBJ whole genome shotgun (WGS) entry which is preliminary data.</text>
</comment>
<keyword evidence="2" id="KW-1185">Reference proteome</keyword>
<protein>
    <submittedName>
        <fullName evidence="1">Uncharacterized protein</fullName>
    </submittedName>
</protein>
<gene>
    <name evidence="1" type="ORF">L596_009366</name>
</gene>
<dbReference type="AlphaFoldDB" id="A0A4U5PFN5"/>
<organism evidence="1 2">
    <name type="scientific">Steinernema carpocapsae</name>
    <name type="common">Entomopathogenic nematode</name>
    <dbReference type="NCBI Taxonomy" id="34508"/>
    <lineage>
        <taxon>Eukaryota</taxon>
        <taxon>Metazoa</taxon>
        <taxon>Ecdysozoa</taxon>
        <taxon>Nematoda</taxon>
        <taxon>Chromadorea</taxon>
        <taxon>Rhabditida</taxon>
        <taxon>Tylenchina</taxon>
        <taxon>Panagrolaimomorpha</taxon>
        <taxon>Strongyloidoidea</taxon>
        <taxon>Steinernematidae</taxon>
        <taxon>Steinernema</taxon>
    </lineage>
</organism>